<evidence type="ECO:0000256" key="13">
    <source>
        <dbReference type="ARBA" id="ARBA00023170"/>
    </source>
</evidence>
<dbReference type="EMBL" id="VCAZ01000081">
    <property type="protein sequence ID" value="TSQ01598.1"/>
    <property type="molecule type" value="Genomic_DNA"/>
</dbReference>
<dbReference type="SUPFAM" id="SSF48508">
    <property type="entry name" value="Nuclear receptor ligand-binding domain"/>
    <property type="match status" value="1"/>
</dbReference>
<keyword evidence="13 24" id="KW-0675">Receptor</keyword>
<dbReference type="InterPro" id="IPR035824">
    <property type="entry name" value="Endophilin_A_SH3"/>
</dbReference>
<sequence length="1006" mass="112583">MRVPVRNHVQVHASKKVAQIEVIPCKICGDKSSGIHYGVITCEGCKGFFRRSQQNNAMYSCSRQRNCLIDRTNRNRCQHCRLQKCLALGMSRDAVKFGRMSKKQRDSLYAEVERQKQLARKPEEMGNDSGHSRSYGSTGSNTTLSDLDDITTLPDGLLFDLPLTPGEAAEYCALELLEGGASSRTSSAVSSSLSNHSSPKPSLQDIVEAGQMKQEYQLLPEPSPLTHTLLGALTDDCSLMDIERITQNVVKSHLETCQYSTEELKRLNWNLYTPEETHSFQLKSAEWMWQQCAVHITNAIQYVVEFAKRVSGFMDLCQNDQIILLKSGCLEVLLIRMCRAYNSINNTIFFDGKFASPQLFKALDRPWLTESQQVHKLQEKVYLALQHSLHMAGGGQEKLDKMASKLPQMKSICKLHIDKLEFFRLFHPETACSFPPLYREVFGTYISSNDENGERMLHCTPTGTFARGPSLPPKDSVATAKRNRKQCVIMTIRTLIRRQTPFYCRSHYAAKILMCINDEARQKGISTSLDLPSKTLQFIKDKPLLDQAVKQSSERPLLVKKGAAFTRIVVTSTTALDGSSHQVMFIGTASGSVLKAVNYDGKMVIIEEVQIFSQSEPVKILHLSTTLKADITSKAIVEVLSRTSEYLQPNPASRAKLSMLNTMSKIRGQVKNPGYPQAEGVLGECMVRYGREMGEDTNFGGALVEMGESMKRLAEVKDSLDIDVKQNFIDPFQTIVEKDLKDIQHQLKKVEGRRLDYDYKKKRQGKIPDEELRASLEKFHEAKEAAEISMHNLLETDVEQVSQLSSLVESQLQYHRQAVQVLEELSEKMKDSFGPIGPKRGVIGPSGSVSARSGVGYRPEAGSVIGPKRGRLSARSGVGYRPEAGMNYAQSQPRQMRMPKPMPSFDADPEPSNGGFSPTPVSQSFNAAPALPTRTSVRQKRQSTDQPCCKALYDFEPENEGELGFREGDIITLTNQIDENWLEGTLHGQVGYFPCNYVEVMVPLHP</sequence>
<evidence type="ECO:0000313" key="25">
    <source>
        <dbReference type="Proteomes" id="UP000319801"/>
    </source>
</evidence>
<dbReference type="InterPro" id="IPR035500">
    <property type="entry name" value="NHR-like_dom_sf"/>
</dbReference>
<dbReference type="InterPro" id="IPR001452">
    <property type="entry name" value="SH3_domain"/>
</dbReference>
<dbReference type="InterPro" id="IPR003079">
    <property type="entry name" value="ROR_rcpt"/>
</dbReference>
<comment type="caution">
    <text evidence="24">The sequence shown here is derived from an EMBL/GenBank/DDBJ whole genome shotgun (WGS) entry which is preliminary data.</text>
</comment>
<keyword evidence="14" id="KW-0325">Glycoprotein</keyword>
<dbReference type="Pfam" id="PF01403">
    <property type="entry name" value="Sema"/>
    <property type="match status" value="1"/>
</dbReference>
<dbReference type="Gene3D" id="2.130.10.10">
    <property type="entry name" value="YVTN repeat-like/Quinoprotein amine dehydrogenase"/>
    <property type="match status" value="1"/>
</dbReference>
<evidence type="ECO:0000256" key="8">
    <source>
        <dbReference type="ARBA" id="ARBA00022771"/>
    </source>
</evidence>
<dbReference type="SMART" id="SM00630">
    <property type="entry name" value="Sema"/>
    <property type="match status" value="1"/>
</dbReference>
<feature type="compositionally biased region" description="Basic and acidic residues" evidence="18">
    <location>
        <begin position="106"/>
        <end position="124"/>
    </location>
</feature>
<proteinExistence type="predicted"/>
<dbReference type="PROSITE" id="PS51021">
    <property type="entry name" value="BAR"/>
    <property type="match status" value="1"/>
</dbReference>
<dbReference type="InterPro" id="IPR001723">
    <property type="entry name" value="Nuclear_hrmn_rcpt"/>
</dbReference>
<evidence type="ECO:0000256" key="9">
    <source>
        <dbReference type="ARBA" id="ARBA00022833"/>
    </source>
</evidence>
<keyword evidence="9" id="KW-0862">Zinc</keyword>
<dbReference type="PROSITE" id="PS50002">
    <property type="entry name" value="SH3"/>
    <property type="match status" value="1"/>
</dbReference>
<dbReference type="PANTHER" id="PTHR45805">
    <property type="entry name" value="NUCLEAR HORMONE RECEPTOR HR3-RELATED"/>
    <property type="match status" value="1"/>
</dbReference>
<dbReference type="Gene3D" id="1.20.1270.60">
    <property type="entry name" value="Arfaptin homology (AH) domain/BAR domain"/>
    <property type="match status" value="1"/>
</dbReference>
<gene>
    <name evidence="24" type="ORF">Baya_11174</name>
</gene>
<dbReference type="SMART" id="SM00430">
    <property type="entry name" value="HOLI"/>
    <property type="match status" value="1"/>
</dbReference>
<evidence type="ECO:0000256" key="1">
    <source>
        <dbReference type="ARBA" id="ARBA00004123"/>
    </source>
</evidence>
<dbReference type="Pfam" id="PF03114">
    <property type="entry name" value="BAR"/>
    <property type="match status" value="1"/>
</dbReference>
<dbReference type="InterPro" id="IPR013088">
    <property type="entry name" value="Znf_NHR/GATA"/>
</dbReference>
<dbReference type="Pfam" id="PF00104">
    <property type="entry name" value="Hormone_recep"/>
    <property type="match status" value="1"/>
</dbReference>
<dbReference type="FunFam" id="3.30.50.10:FF:000003">
    <property type="entry name" value="Nuclear orphan receptor ROR-beta"/>
    <property type="match status" value="1"/>
</dbReference>
<evidence type="ECO:0000259" key="23">
    <source>
        <dbReference type="PROSITE" id="PS51843"/>
    </source>
</evidence>
<organism evidence="24 25">
    <name type="scientific">Bagarius yarrelli</name>
    <name type="common">Goonch</name>
    <name type="synonym">Bagrus yarrelli</name>
    <dbReference type="NCBI Taxonomy" id="175774"/>
    <lineage>
        <taxon>Eukaryota</taxon>
        <taxon>Metazoa</taxon>
        <taxon>Chordata</taxon>
        <taxon>Craniata</taxon>
        <taxon>Vertebrata</taxon>
        <taxon>Euteleostomi</taxon>
        <taxon>Actinopterygii</taxon>
        <taxon>Neopterygii</taxon>
        <taxon>Teleostei</taxon>
        <taxon>Ostariophysi</taxon>
        <taxon>Siluriformes</taxon>
        <taxon>Sisoridae</taxon>
        <taxon>Sisorinae</taxon>
        <taxon>Bagarius</taxon>
    </lineage>
</organism>
<feature type="domain" description="NR LBD" evidence="23">
    <location>
        <begin position="241"/>
        <end position="561"/>
    </location>
</feature>
<dbReference type="Pfam" id="PF00105">
    <property type="entry name" value="zf-C4"/>
    <property type="match status" value="1"/>
</dbReference>
<feature type="compositionally biased region" description="Polar residues" evidence="18">
    <location>
        <begin position="914"/>
        <end position="926"/>
    </location>
</feature>
<dbReference type="InterPro" id="IPR036352">
    <property type="entry name" value="Semap_dom_sf"/>
</dbReference>
<dbReference type="InterPro" id="IPR001628">
    <property type="entry name" value="Znf_hrmn_rcpt"/>
</dbReference>
<evidence type="ECO:0000256" key="17">
    <source>
        <dbReference type="PROSITE-ProRule" id="PRU00352"/>
    </source>
</evidence>
<keyword evidence="7" id="KW-0479">Metal-binding</keyword>
<dbReference type="PRINTS" id="PR00452">
    <property type="entry name" value="SH3DOMAIN"/>
</dbReference>
<evidence type="ECO:0000256" key="18">
    <source>
        <dbReference type="SAM" id="MobiDB-lite"/>
    </source>
</evidence>
<evidence type="ECO:0000256" key="11">
    <source>
        <dbReference type="ARBA" id="ARBA00023125"/>
    </source>
</evidence>
<dbReference type="SMART" id="SM00326">
    <property type="entry name" value="SH3"/>
    <property type="match status" value="1"/>
</dbReference>
<feature type="compositionally biased region" description="Polar residues" evidence="18">
    <location>
        <begin position="132"/>
        <end position="141"/>
    </location>
</feature>
<dbReference type="Proteomes" id="UP000319801">
    <property type="component" value="Unassembled WGS sequence"/>
</dbReference>
<dbReference type="InterPro" id="IPR000536">
    <property type="entry name" value="Nucl_hrmn_rcpt_lig-bd"/>
</dbReference>
<feature type="compositionally biased region" description="Low complexity" evidence="18">
    <location>
        <begin position="890"/>
        <end position="899"/>
    </location>
</feature>
<dbReference type="OrthoDB" id="8832025at2759"/>
<dbReference type="Gene3D" id="2.30.30.40">
    <property type="entry name" value="SH3 Domains"/>
    <property type="match status" value="1"/>
</dbReference>
<dbReference type="GO" id="GO:0007399">
    <property type="term" value="P:nervous system development"/>
    <property type="evidence" value="ECO:0007669"/>
    <property type="project" value="UniProtKB-ARBA"/>
</dbReference>
<dbReference type="SUPFAM" id="SSF50044">
    <property type="entry name" value="SH3-domain"/>
    <property type="match status" value="1"/>
</dbReference>
<dbReference type="PANTHER" id="PTHR45805:SF7">
    <property type="entry name" value="NUCLEAR RECEPTOR ROR-BETA-LIKE"/>
    <property type="match status" value="1"/>
</dbReference>
<comment type="caution">
    <text evidence="17">Lacks conserved residue(s) required for the propagation of feature annotation.</text>
</comment>
<keyword evidence="10" id="KW-0805">Transcription regulation</keyword>
<evidence type="ECO:0000259" key="22">
    <source>
        <dbReference type="PROSITE" id="PS51030"/>
    </source>
</evidence>
<dbReference type="PRINTS" id="PR01293">
    <property type="entry name" value="RORNUCRECPTR"/>
</dbReference>
<protein>
    <submittedName>
        <fullName evidence="24">Nuclear receptor ROR-beta</fullName>
    </submittedName>
</protein>
<evidence type="ECO:0000313" key="24">
    <source>
        <dbReference type="EMBL" id="TSQ01598.1"/>
    </source>
</evidence>
<dbReference type="GO" id="GO:0005634">
    <property type="term" value="C:nucleus"/>
    <property type="evidence" value="ECO:0007669"/>
    <property type="project" value="UniProtKB-SubCell"/>
</dbReference>
<accession>A0A556UZ91</accession>
<dbReference type="InterPro" id="IPR044101">
    <property type="entry name" value="NR_DBD_ROR"/>
</dbReference>
<reference evidence="24 25" key="1">
    <citation type="journal article" date="2019" name="Genome Biol. Evol.">
        <title>Whole-Genome Sequencing of the Giant Devil Catfish, Bagarius yarrelli.</title>
        <authorList>
            <person name="Jiang W."/>
            <person name="Lv Y."/>
            <person name="Cheng L."/>
            <person name="Yang K."/>
            <person name="Chao B."/>
            <person name="Wang X."/>
            <person name="Li Y."/>
            <person name="Pan X."/>
            <person name="You X."/>
            <person name="Zhang Y."/>
            <person name="Yang J."/>
            <person name="Li J."/>
            <person name="Zhang X."/>
            <person name="Liu S."/>
            <person name="Sun C."/>
            <person name="Yang J."/>
            <person name="Shi Q."/>
        </authorList>
    </citation>
    <scope>NUCLEOTIDE SEQUENCE [LARGE SCALE GENOMIC DNA]</scope>
    <source>
        <strain evidence="24">JWS20170419001</strain>
        <tissue evidence="24">Muscle</tissue>
    </source>
</reference>
<keyword evidence="5" id="KW-0217">Developmental protein</keyword>
<name>A0A556UZ91_BAGYA</name>
<dbReference type="SUPFAM" id="SSF101912">
    <property type="entry name" value="Sema domain"/>
    <property type="match status" value="1"/>
</dbReference>
<dbReference type="Pfam" id="PF14604">
    <property type="entry name" value="SH3_9"/>
    <property type="match status" value="1"/>
</dbReference>
<dbReference type="InterPro" id="IPR001627">
    <property type="entry name" value="Semap_dom"/>
</dbReference>
<dbReference type="PROSITE" id="PS51030">
    <property type="entry name" value="NUCLEAR_REC_DBD_2"/>
    <property type="match status" value="1"/>
</dbReference>
<dbReference type="PROSITE" id="PS51843">
    <property type="entry name" value="NR_LBD"/>
    <property type="match status" value="1"/>
</dbReference>
<feature type="region of interest" description="Disordered" evidence="18">
    <location>
        <begin position="106"/>
        <end position="147"/>
    </location>
</feature>
<keyword evidence="11" id="KW-0238">DNA-binding</keyword>
<keyword evidence="8" id="KW-0863">Zinc-finger</keyword>
<dbReference type="GO" id="GO:0005769">
    <property type="term" value="C:early endosome"/>
    <property type="evidence" value="ECO:0007669"/>
    <property type="project" value="UniProtKB-SubCell"/>
</dbReference>
<dbReference type="PROSITE" id="PS51004">
    <property type="entry name" value="SEMA"/>
    <property type="match status" value="1"/>
</dbReference>
<dbReference type="PRINTS" id="PR00047">
    <property type="entry name" value="STROIDFINGER"/>
</dbReference>
<feature type="region of interest" description="Disordered" evidence="18">
    <location>
        <begin position="832"/>
        <end position="943"/>
    </location>
</feature>
<evidence type="ECO:0000256" key="6">
    <source>
        <dbReference type="ARBA" id="ARBA00022583"/>
    </source>
</evidence>
<evidence type="ECO:0000256" key="16">
    <source>
        <dbReference type="PROSITE-ProRule" id="PRU00192"/>
    </source>
</evidence>
<evidence type="ECO:0000259" key="19">
    <source>
        <dbReference type="PROSITE" id="PS50002"/>
    </source>
</evidence>
<dbReference type="InterPro" id="IPR027267">
    <property type="entry name" value="AH/BAR_dom_sf"/>
</dbReference>
<keyword evidence="15" id="KW-0539">Nucleus</keyword>
<evidence type="ECO:0000256" key="4">
    <source>
        <dbReference type="ARBA" id="ARBA00022443"/>
    </source>
</evidence>
<dbReference type="GO" id="GO:0008270">
    <property type="term" value="F:zinc ion binding"/>
    <property type="evidence" value="ECO:0007669"/>
    <property type="project" value="UniProtKB-KW"/>
</dbReference>
<dbReference type="InterPro" id="IPR015943">
    <property type="entry name" value="WD40/YVTN_repeat-like_dom_sf"/>
</dbReference>
<dbReference type="PROSITE" id="PS00031">
    <property type="entry name" value="NUCLEAR_REC_DBD_1"/>
    <property type="match status" value="1"/>
</dbReference>
<dbReference type="Gene3D" id="1.10.565.10">
    <property type="entry name" value="Retinoid X Receptor"/>
    <property type="match status" value="2"/>
</dbReference>
<feature type="domain" description="Sema" evidence="20">
    <location>
        <begin position="515"/>
        <end position="650"/>
    </location>
</feature>
<dbReference type="GO" id="GO:0006897">
    <property type="term" value="P:endocytosis"/>
    <property type="evidence" value="ECO:0007669"/>
    <property type="project" value="UniProtKB-KW"/>
</dbReference>
<dbReference type="SMART" id="SM00399">
    <property type="entry name" value="ZnF_C4"/>
    <property type="match status" value="1"/>
</dbReference>
<dbReference type="GO" id="GO:0004879">
    <property type="term" value="F:nuclear receptor activity"/>
    <property type="evidence" value="ECO:0007669"/>
    <property type="project" value="InterPro"/>
</dbReference>
<dbReference type="FunFam" id="2.30.30.40:FF:000053">
    <property type="entry name" value="endophilin-A1 isoform X2"/>
    <property type="match status" value="1"/>
</dbReference>
<dbReference type="CDD" id="cd06968">
    <property type="entry name" value="NR_DBD_ROR"/>
    <property type="match status" value="1"/>
</dbReference>
<evidence type="ECO:0000256" key="5">
    <source>
        <dbReference type="ARBA" id="ARBA00022473"/>
    </source>
</evidence>
<evidence type="ECO:0000256" key="3">
    <source>
        <dbReference type="ARBA" id="ARBA00004412"/>
    </source>
</evidence>
<evidence type="ECO:0000256" key="7">
    <source>
        <dbReference type="ARBA" id="ARBA00022723"/>
    </source>
</evidence>
<evidence type="ECO:0000259" key="21">
    <source>
        <dbReference type="PROSITE" id="PS51021"/>
    </source>
</evidence>
<dbReference type="InterPro" id="IPR004148">
    <property type="entry name" value="BAR_dom"/>
</dbReference>
<dbReference type="CDD" id="cd07592">
    <property type="entry name" value="BAR_Endophilin_A"/>
    <property type="match status" value="1"/>
</dbReference>
<evidence type="ECO:0000256" key="2">
    <source>
        <dbReference type="ARBA" id="ARBA00004170"/>
    </source>
</evidence>
<evidence type="ECO:0000256" key="12">
    <source>
        <dbReference type="ARBA" id="ARBA00023163"/>
    </source>
</evidence>
<dbReference type="GO" id="GO:0016020">
    <property type="term" value="C:membrane"/>
    <property type="evidence" value="ECO:0007669"/>
    <property type="project" value="UniProtKB-SubCell"/>
</dbReference>
<keyword evidence="25" id="KW-1185">Reference proteome</keyword>
<keyword evidence="4 16" id="KW-0728">SH3 domain</keyword>
<dbReference type="AlphaFoldDB" id="A0A556UZ91"/>
<dbReference type="InterPro" id="IPR036028">
    <property type="entry name" value="SH3-like_dom_sf"/>
</dbReference>
<comment type="subcellular location">
    <subcellularLocation>
        <location evidence="3">Early endosome</location>
    </subcellularLocation>
    <subcellularLocation>
        <location evidence="2">Membrane</location>
        <topology evidence="2">Peripheral membrane protein</topology>
    </subcellularLocation>
    <subcellularLocation>
        <location evidence="1">Nucleus</location>
    </subcellularLocation>
</comment>
<dbReference type="PRINTS" id="PR00398">
    <property type="entry name" value="STRDHORMONER"/>
</dbReference>
<feature type="domain" description="BAR" evidence="21">
    <location>
        <begin position="607"/>
        <end position="838"/>
    </location>
</feature>
<evidence type="ECO:0000256" key="15">
    <source>
        <dbReference type="ARBA" id="ARBA00023242"/>
    </source>
</evidence>
<evidence type="ECO:0000256" key="14">
    <source>
        <dbReference type="ARBA" id="ARBA00023180"/>
    </source>
</evidence>
<dbReference type="GO" id="GO:0000978">
    <property type="term" value="F:RNA polymerase II cis-regulatory region sequence-specific DNA binding"/>
    <property type="evidence" value="ECO:0007669"/>
    <property type="project" value="TreeGrafter"/>
</dbReference>
<keyword evidence="6" id="KW-0254">Endocytosis</keyword>
<dbReference type="Gene3D" id="3.30.50.10">
    <property type="entry name" value="Erythroid Transcription Factor GATA-1, subunit A"/>
    <property type="match status" value="1"/>
</dbReference>
<keyword evidence="12" id="KW-0804">Transcription</keyword>
<evidence type="ECO:0000256" key="10">
    <source>
        <dbReference type="ARBA" id="ARBA00023015"/>
    </source>
</evidence>
<feature type="domain" description="Nuclear receptor" evidence="22">
    <location>
        <begin position="22"/>
        <end position="97"/>
    </location>
</feature>
<dbReference type="SUPFAM" id="SSF57716">
    <property type="entry name" value="Glucocorticoid receptor-like (DNA-binding domain)"/>
    <property type="match status" value="1"/>
</dbReference>
<dbReference type="SUPFAM" id="SSF103657">
    <property type="entry name" value="BAR/IMD domain-like"/>
    <property type="match status" value="1"/>
</dbReference>
<dbReference type="CDD" id="cd11803">
    <property type="entry name" value="SH3_Endophilin_A"/>
    <property type="match status" value="1"/>
</dbReference>
<evidence type="ECO:0000259" key="20">
    <source>
        <dbReference type="PROSITE" id="PS51004"/>
    </source>
</evidence>
<feature type="domain" description="SH3" evidence="19">
    <location>
        <begin position="944"/>
        <end position="1003"/>
    </location>
</feature>
<dbReference type="SMART" id="SM00721">
    <property type="entry name" value="BAR"/>
    <property type="match status" value="1"/>
</dbReference>